<comment type="caution">
    <text evidence="2">The sequence shown here is derived from an EMBL/GenBank/DDBJ whole genome shotgun (WGS) entry which is preliminary data.</text>
</comment>
<dbReference type="AlphaFoldDB" id="A0A2T9KE43"/>
<keyword evidence="1" id="KW-0732">Signal</keyword>
<accession>A0A2T9KE43</accession>
<dbReference type="OrthoDB" id="9807600at2"/>
<sequence>MTSNTRRSLIASAFALAAVAATASPAAAQVIPPRISEAEVTAAAEAWGKGLVSISLVYDENEANIDKARAQASAFIEKAYGYDLGPVLFKPTLTRKPQTFRKTKVGALAYFVGHDKAYPYDDGFALLPWRSVTYKPVGIQINGAVANTMGTLELRDKDDNVTVVDKTWVFKKDDRGVLRIIVHHSSLPFVGY</sequence>
<dbReference type="Proteomes" id="UP000245073">
    <property type="component" value="Unassembled WGS sequence"/>
</dbReference>
<name>A0A2T9KE43_9CAUL</name>
<evidence type="ECO:0000313" key="3">
    <source>
        <dbReference type="Proteomes" id="UP000245073"/>
    </source>
</evidence>
<protein>
    <recommendedName>
        <fullName evidence="4">Phosphoribosyl-AMP cyclohydrolase</fullName>
    </recommendedName>
</protein>
<gene>
    <name evidence="2" type="ORF">DDF67_00110</name>
</gene>
<feature type="chain" id="PRO_5015744299" description="Phosphoribosyl-AMP cyclohydrolase" evidence="1">
    <location>
        <begin position="29"/>
        <end position="192"/>
    </location>
</feature>
<dbReference type="InterPro" id="IPR016878">
    <property type="entry name" value="MICAH-like"/>
</dbReference>
<dbReference type="PROSITE" id="PS51318">
    <property type="entry name" value="TAT"/>
    <property type="match status" value="1"/>
</dbReference>
<feature type="signal peptide" evidence="1">
    <location>
        <begin position="1"/>
        <end position="28"/>
    </location>
</feature>
<dbReference type="EMBL" id="QDKQ01000003">
    <property type="protein sequence ID" value="PVM94219.1"/>
    <property type="molecule type" value="Genomic_DNA"/>
</dbReference>
<dbReference type="InterPro" id="IPR006311">
    <property type="entry name" value="TAT_signal"/>
</dbReference>
<organism evidence="2 3">
    <name type="scientific">Caulobacter endophyticus</name>
    <dbReference type="NCBI Taxonomy" id="2172652"/>
    <lineage>
        <taxon>Bacteria</taxon>
        <taxon>Pseudomonadati</taxon>
        <taxon>Pseudomonadota</taxon>
        <taxon>Alphaproteobacteria</taxon>
        <taxon>Caulobacterales</taxon>
        <taxon>Caulobacteraceae</taxon>
        <taxon>Caulobacter</taxon>
    </lineage>
</organism>
<evidence type="ECO:0000313" key="2">
    <source>
        <dbReference type="EMBL" id="PVM94219.1"/>
    </source>
</evidence>
<proteinExistence type="predicted"/>
<reference evidence="2 3" key="1">
    <citation type="submission" date="2018-04" db="EMBL/GenBank/DDBJ databases">
        <title>The genome sequence of Caulobacter sp. 744.</title>
        <authorList>
            <person name="Gao J."/>
            <person name="Sun J."/>
        </authorList>
    </citation>
    <scope>NUCLEOTIDE SEQUENCE [LARGE SCALE GENOMIC DNA]</scope>
    <source>
        <strain evidence="2 3">774</strain>
    </source>
</reference>
<dbReference type="RefSeq" id="WP_109098952.1">
    <property type="nucleotide sequence ID" value="NZ_QDKQ01000003.1"/>
</dbReference>
<evidence type="ECO:0008006" key="4">
    <source>
        <dbReference type="Google" id="ProtNLM"/>
    </source>
</evidence>
<dbReference type="PIRSF" id="PIRSF028288">
    <property type="entry name" value="UCP028288"/>
    <property type="match status" value="1"/>
</dbReference>
<evidence type="ECO:0000256" key="1">
    <source>
        <dbReference type="SAM" id="SignalP"/>
    </source>
</evidence>
<keyword evidence="3" id="KW-1185">Reference proteome</keyword>
<dbReference type="Gene3D" id="3.10.450.50">
    <property type="match status" value="1"/>
</dbReference>